<keyword evidence="1" id="KW-0472">Membrane</keyword>
<proteinExistence type="predicted"/>
<evidence type="ECO:0000256" key="1">
    <source>
        <dbReference type="SAM" id="Phobius"/>
    </source>
</evidence>
<dbReference type="Gene3D" id="3.40.50.620">
    <property type="entry name" value="HUPs"/>
    <property type="match status" value="1"/>
</dbReference>
<dbReference type="AlphaFoldDB" id="A0A5N1J5E0"/>
<dbReference type="GO" id="GO:0000270">
    <property type="term" value="P:peptidoglycan metabolic process"/>
    <property type="evidence" value="ECO:0007669"/>
    <property type="project" value="TreeGrafter"/>
</dbReference>
<dbReference type="PANTHER" id="PTHR30336:SF4">
    <property type="entry name" value="ENVELOPE BIOGENESIS FACTOR ELYC"/>
    <property type="match status" value="1"/>
</dbReference>
<keyword evidence="1" id="KW-0812">Transmembrane</keyword>
<comment type="caution">
    <text evidence="3">The sequence shown here is derived from an EMBL/GenBank/DDBJ whole genome shotgun (WGS) entry which is preliminary data.</text>
</comment>
<feature type="transmembrane region" description="Helical" evidence="1">
    <location>
        <begin position="12"/>
        <end position="29"/>
    </location>
</feature>
<reference evidence="3 4" key="1">
    <citation type="submission" date="2019-09" db="EMBL/GenBank/DDBJ databases">
        <title>Genome sequence of Adhaeribacter sp. M2.</title>
        <authorList>
            <person name="Srinivasan S."/>
        </authorList>
    </citation>
    <scope>NUCLEOTIDE SEQUENCE [LARGE SCALE GENOMIC DNA]</scope>
    <source>
        <strain evidence="3 4">M2</strain>
    </source>
</reference>
<keyword evidence="1" id="KW-1133">Transmembrane helix</keyword>
<evidence type="ECO:0000313" key="4">
    <source>
        <dbReference type="Proteomes" id="UP000326570"/>
    </source>
</evidence>
<dbReference type="CDD" id="cd06259">
    <property type="entry name" value="YdcF-like"/>
    <property type="match status" value="1"/>
</dbReference>
<dbReference type="RefSeq" id="WP_150902053.1">
    <property type="nucleotide sequence ID" value="NZ_VTWT01000001.1"/>
</dbReference>
<dbReference type="EMBL" id="VTWT01000001">
    <property type="protein sequence ID" value="KAA9345910.1"/>
    <property type="molecule type" value="Genomic_DNA"/>
</dbReference>
<dbReference type="GO" id="GO:0005886">
    <property type="term" value="C:plasma membrane"/>
    <property type="evidence" value="ECO:0007669"/>
    <property type="project" value="TreeGrafter"/>
</dbReference>
<gene>
    <name evidence="3" type="ORF">F0P94_02170</name>
</gene>
<accession>A0A5N1J5E0</accession>
<keyword evidence="4" id="KW-1185">Reference proteome</keyword>
<evidence type="ECO:0000313" key="3">
    <source>
        <dbReference type="EMBL" id="KAA9345910.1"/>
    </source>
</evidence>
<organism evidence="3 4">
    <name type="scientific">Adhaeribacter soli</name>
    <dbReference type="NCBI Taxonomy" id="2607655"/>
    <lineage>
        <taxon>Bacteria</taxon>
        <taxon>Pseudomonadati</taxon>
        <taxon>Bacteroidota</taxon>
        <taxon>Cytophagia</taxon>
        <taxon>Cytophagales</taxon>
        <taxon>Hymenobacteraceae</taxon>
        <taxon>Adhaeribacter</taxon>
    </lineage>
</organism>
<dbReference type="InterPro" id="IPR051599">
    <property type="entry name" value="Cell_Envelope_Assoc"/>
</dbReference>
<dbReference type="InterPro" id="IPR014729">
    <property type="entry name" value="Rossmann-like_a/b/a_fold"/>
</dbReference>
<protein>
    <submittedName>
        <fullName evidence="3">YdcF family protein</fullName>
    </submittedName>
</protein>
<evidence type="ECO:0000259" key="2">
    <source>
        <dbReference type="Pfam" id="PF02698"/>
    </source>
</evidence>
<name>A0A5N1J5E0_9BACT</name>
<dbReference type="PANTHER" id="PTHR30336">
    <property type="entry name" value="INNER MEMBRANE PROTEIN, PROBABLE PERMEASE"/>
    <property type="match status" value="1"/>
</dbReference>
<dbReference type="GO" id="GO:0043164">
    <property type="term" value="P:Gram-negative-bacterium-type cell wall biogenesis"/>
    <property type="evidence" value="ECO:0007669"/>
    <property type="project" value="TreeGrafter"/>
</dbReference>
<feature type="transmembrane region" description="Helical" evidence="1">
    <location>
        <begin position="38"/>
        <end position="62"/>
    </location>
</feature>
<feature type="domain" description="DUF218" evidence="2">
    <location>
        <begin position="76"/>
        <end position="244"/>
    </location>
</feature>
<dbReference type="Pfam" id="PF02698">
    <property type="entry name" value="DUF218"/>
    <property type="match status" value="1"/>
</dbReference>
<sequence>MFFLLSKILDFLLQPIIWIILVLAAGLLTRNPVRKKRLLVIGFCLLLFFSNPFIINETWLAWEKPPVPVKEVPIYDAAIVLTGITLQDKSPHDRVYFEKGADRILHALMLYRKGRFGKIIISGGSGSIRQQQASEADELRNVLLQAGVPDSSIIVENKSRNTRENALFTAEILKTKPELQKLLLITSAFHMRRAAGCFEKAGLQPDLFPADYYSTDRLYTPDYLILPSEIALADWKRLIREMTGFVTYKLLGYC</sequence>
<dbReference type="Proteomes" id="UP000326570">
    <property type="component" value="Unassembled WGS sequence"/>
</dbReference>
<dbReference type="InterPro" id="IPR003848">
    <property type="entry name" value="DUF218"/>
</dbReference>